<evidence type="ECO:0000256" key="1">
    <source>
        <dbReference type="SAM" id="MobiDB-lite"/>
    </source>
</evidence>
<accession>A0AA35W8H5</accession>
<reference evidence="2" key="1">
    <citation type="submission" date="2023-03" db="EMBL/GenBank/DDBJ databases">
        <authorList>
            <person name="Steffen K."/>
            <person name="Cardenas P."/>
        </authorList>
    </citation>
    <scope>NUCLEOTIDE SEQUENCE</scope>
</reference>
<keyword evidence="3" id="KW-1185">Reference proteome</keyword>
<evidence type="ECO:0000313" key="2">
    <source>
        <dbReference type="EMBL" id="CAI8007976.1"/>
    </source>
</evidence>
<feature type="region of interest" description="Disordered" evidence="1">
    <location>
        <begin position="1"/>
        <end position="37"/>
    </location>
</feature>
<gene>
    <name evidence="2" type="ORF">GBAR_LOCUS5518</name>
</gene>
<dbReference type="Proteomes" id="UP001174909">
    <property type="component" value="Unassembled WGS sequence"/>
</dbReference>
<dbReference type="AlphaFoldDB" id="A0AA35W8H5"/>
<dbReference type="EMBL" id="CASHTH010000812">
    <property type="protein sequence ID" value="CAI8007976.1"/>
    <property type="molecule type" value="Genomic_DNA"/>
</dbReference>
<evidence type="ECO:0000313" key="3">
    <source>
        <dbReference type="Proteomes" id="UP001174909"/>
    </source>
</evidence>
<feature type="compositionally biased region" description="Polar residues" evidence="1">
    <location>
        <begin position="11"/>
        <end position="24"/>
    </location>
</feature>
<sequence length="37" mass="4051">MPSAVPANWCRSATSRSPRNTRCSENPRFGPDSGLPF</sequence>
<protein>
    <submittedName>
        <fullName evidence="2">Uncharacterized protein</fullName>
    </submittedName>
</protein>
<name>A0AA35W8H5_GEOBA</name>
<proteinExistence type="predicted"/>
<organism evidence="2 3">
    <name type="scientific">Geodia barretti</name>
    <name type="common">Barrett's horny sponge</name>
    <dbReference type="NCBI Taxonomy" id="519541"/>
    <lineage>
        <taxon>Eukaryota</taxon>
        <taxon>Metazoa</taxon>
        <taxon>Porifera</taxon>
        <taxon>Demospongiae</taxon>
        <taxon>Heteroscleromorpha</taxon>
        <taxon>Tetractinellida</taxon>
        <taxon>Astrophorina</taxon>
        <taxon>Geodiidae</taxon>
        <taxon>Geodia</taxon>
    </lineage>
</organism>
<comment type="caution">
    <text evidence="2">The sequence shown here is derived from an EMBL/GenBank/DDBJ whole genome shotgun (WGS) entry which is preliminary data.</text>
</comment>